<dbReference type="PANTHER" id="PTHR11562:SF17">
    <property type="entry name" value="RE54080P-RELATED"/>
    <property type="match status" value="1"/>
</dbReference>
<dbReference type="SUPFAM" id="SSF161111">
    <property type="entry name" value="Cation efflux protein transmembrane domain-like"/>
    <property type="match status" value="1"/>
</dbReference>
<dbReference type="Gene3D" id="1.20.1510.10">
    <property type="entry name" value="Cation efflux protein transmembrane domain"/>
    <property type="match status" value="1"/>
</dbReference>
<dbReference type="KEGG" id="mmes:MMSR116_14660"/>
<dbReference type="InterPro" id="IPR027469">
    <property type="entry name" value="Cation_efflux_TMD_sf"/>
</dbReference>
<reference evidence="13 14" key="1">
    <citation type="journal article" date="2012" name="Genet. Mol. Biol.">
        <title>Analysis of 16S rRNA and mxaF genes revealing insights into Methylobacterium niche-specific plant association.</title>
        <authorList>
            <person name="Dourado M.N."/>
            <person name="Andreote F.D."/>
            <person name="Dini-Andreote F."/>
            <person name="Conti R."/>
            <person name="Araujo J.M."/>
            <person name="Araujo W.L."/>
        </authorList>
    </citation>
    <scope>NUCLEOTIDE SEQUENCE [LARGE SCALE GENOMIC DNA]</scope>
    <source>
        <strain evidence="13 14">SR1.6/6</strain>
    </source>
</reference>
<dbReference type="Pfam" id="PF01545">
    <property type="entry name" value="Cation_efflux"/>
    <property type="match status" value="1"/>
</dbReference>
<dbReference type="RefSeq" id="WP_039892560.1">
    <property type="nucleotide sequence ID" value="NZ_CP043538.1"/>
</dbReference>
<keyword evidence="8 10" id="KW-0472">Membrane</keyword>
<dbReference type="InterPro" id="IPR027470">
    <property type="entry name" value="Cation_efflux_CTD"/>
</dbReference>
<dbReference type="Pfam" id="PF16916">
    <property type="entry name" value="ZT_dimer"/>
    <property type="match status" value="1"/>
</dbReference>
<keyword evidence="3" id="KW-0813">Transport</keyword>
<dbReference type="InterPro" id="IPR036837">
    <property type="entry name" value="Cation_efflux_CTD_sf"/>
</dbReference>
<evidence type="ECO:0000256" key="1">
    <source>
        <dbReference type="ARBA" id="ARBA00004141"/>
    </source>
</evidence>
<dbReference type="NCBIfam" id="TIGR01297">
    <property type="entry name" value="CDF"/>
    <property type="match status" value="1"/>
</dbReference>
<evidence type="ECO:0000256" key="3">
    <source>
        <dbReference type="ARBA" id="ARBA00022448"/>
    </source>
</evidence>
<feature type="domain" description="Cation efflux protein cytoplasmic" evidence="12">
    <location>
        <begin position="233"/>
        <end position="305"/>
    </location>
</feature>
<dbReference type="InterPro" id="IPR058533">
    <property type="entry name" value="Cation_efflux_TM"/>
</dbReference>
<evidence type="ECO:0000256" key="9">
    <source>
        <dbReference type="SAM" id="MobiDB-lite"/>
    </source>
</evidence>
<reference evidence="13 14" key="2">
    <citation type="journal article" date="2013" name="Genome Announc.">
        <title>Draft Genome Sequence of Methylobacterium mesophilicum Strain SR1.6/6, Isolated from Citrus sinensis.</title>
        <authorList>
            <person name="Marinho Almeida D."/>
            <person name="Dini-Andreote F."/>
            <person name="Camargo Neves A.A."/>
            <person name="Juca Ramos R.T."/>
            <person name="Andreote F.D."/>
            <person name="Carneiro A.R."/>
            <person name="Oliveira de Souza Lima A."/>
            <person name="Caracciolo Gomes de Sa P.H."/>
            <person name="Ribeiro Barbosa M.S."/>
            <person name="Araujo W.L."/>
            <person name="Silva A."/>
        </authorList>
    </citation>
    <scope>NUCLEOTIDE SEQUENCE [LARGE SCALE GENOMIC DNA]</scope>
    <source>
        <strain evidence="13 14">SR1.6/6</strain>
    </source>
</reference>
<gene>
    <name evidence="13" type="ORF">MMSR116_14660</name>
</gene>
<feature type="transmembrane region" description="Helical" evidence="10">
    <location>
        <begin position="104"/>
        <end position="123"/>
    </location>
</feature>
<evidence type="ECO:0000313" key="14">
    <source>
        <dbReference type="Proteomes" id="UP000012488"/>
    </source>
</evidence>
<dbReference type="EMBL" id="CP043538">
    <property type="protein sequence ID" value="QGY02982.1"/>
    <property type="molecule type" value="Genomic_DNA"/>
</dbReference>
<feature type="transmembrane region" description="Helical" evidence="10">
    <location>
        <begin position="171"/>
        <end position="191"/>
    </location>
</feature>
<evidence type="ECO:0000256" key="10">
    <source>
        <dbReference type="SAM" id="Phobius"/>
    </source>
</evidence>
<feature type="compositionally biased region" description="Basic and acidic residues" evidence="9">
    <location>
        <begin position="1"/>
        <end position="15"/>
    </location>
</feature>
<feature type="domain" description="Cation efflux protein transmembrane" evidence="11">
    <location>
        <begin position="39"/>
        <end position="225"/>
    </location>
</feature>
<dbReference type="InterPro" id="IPR002524">
    <property type="entry name" value="Cation_efflux"/>
</dbReference>
<dbReference type="PANTHER" id="PTHR11562">
    <property type="entry name" value="CATION EFFLUX PROTEIN/ ZINC TRANSPORTER"/>
    <property type="match status" value="1"/>
</dbReference>
<proteinExistence type="inferred from homology"/>
<evidence type="ECO:0000256" key="2">
    <source>
        <dbReference type="ARBA" id="ARBA00008873"/>
    </source>
</evidence>
<organism evidence="13 14">
    <name type="scientific">Methylobacterium mesophilicum SR1.6/6</name>
    <dbReference type="NCBI Taxonomy" id="908290"/>
    <lineage>
        <taxon>Bacteria</taxon>
        <taxon>Pseudomonadati</taxon>
        <taxon>Pseudomonadota</taxon>
        <taxon>Alphaproteobacteria</taxon>
        <taxon>Hyphomicrobiales</taxon>
        <taxon>Methylobacteriaceae</taxon>
        <taxon>Methylobacterium</taxon>
    </lineage>
</organism>
<evidence type="ECO:0000256" key="8">
    <source>
        <dbReference type="ARBA" id="ARBA00023136"/>
    </source>
</evidence>
<accession>A0A6B9FLU8</accession>
<keyword evidence="7" id="KW-0406">Ion transport</keyword>
<evidence type="ECO:0000256" key="6">
    <source>
        <dbReference type="ARBA" id="ARBA00022989"/>
    </source>
</evidence>
<feature type="transmembrane region" description="Helical" evidence="10">
    <location>
        <begin position="203"/>
        <end position="220"/>
    </location>
</feature>
<feature type="transmembrane region" description="Helical" evidence="10">
    <location>
        <begin position="36"/>
        <end position="57"/>
    </location>
</feature>
<dbReference type="GO" id="GO:0005886">
    <property type="term" value="C:plasma membrane"/>
    <property type="evidence" value="ECO:0007669"/>
    <property type="project" value="TreeGrafter"/>
</dbReference>
<keyword evidence="6 10" id="KW-1133">Transmembrane helix</keyword>
<comment type="subcellular location">
    <subcellularLocation>
        <location evidence="1">Membrane</location>
        <topology evidence="1">Multi-pass membrane protein</topology>
    </subcellularLocation>
</comment>
<evidence type="ECO:0000256" key="7">
    <source>
        <dbReference type="ARBA" id="ARBA00023065"/>
    </source>
</evidence>
<name>A0A6B9FLU8_9HYPH</name>
<keyword evidence="4 10" id="KW-0812">Transmembrane</keyword>
<evidence type="ECO:0000256" key="5">
    <source>
        <dbReference type="ARBA" id="ARBA00022906"/>
    </source>
</evidence>
<sequence length="320" mass="33551">MTEHHDHSHGGDAHGSHGGHAHGPGHVHAPTSFGKAFAIGIALNTLYVVLEATFGILSGSLALLADAGHNLSDVLGLLIAWAASWLSNKPPTAERTYGFKRAPILASLANAVILLVAVGAILWEAVRRLIDPEPVASGTIIWVAVIGVAVNAGTAWLFMSGRKGDLNIRGAFLHMAADAGVTVGVIVAALIIRHTGWQWLDPAISIAIAVVILASTWGLLRDSVRLSLDGVPPGIGLPEVRACLEALPGVVRLHDLHVWPMSTTETALTAHLVVPGGQPGDDFLMGAARTLKERFGIGHVTLQVETREDTDCALASDRVV</sequence>
<keyword evidence="5" id="KW-0862">Zinc</keyword>
<dbReference type="AlphaFoldDB" id="A0A6B9FLU8"/>
<keyword evidence="5" id="KW-0864">Zinc transport</keyword>
<evidence type="ECO:0000259" key="12">
    <source>
        <dbReference type="Pfam" id="PF16916"/>
    </source>
</evidence>
<evidence type="ECO:0000313" key="13">
    <source>
        <dbReference type="EMBL" id="QGY02982.1"/>
    </source>
</evidence>
<evidence type="ECO:0000256" key="4">
    <source>
        <dbReference type="ARBA" id="ARBA00022692"/>
    </source>
</evidence>
<evidence type="ECO:0000259" key="11">
    <source>
        <dbReference type="Pfam" id="PF01545"/>
    </source>
</evidence>
<dbReference type="InterPro" id="IPR050681">
    <property type="entry name" value="CDF/SLC30A"/>
</dbReference>
<dbReference type="OrthoDB" id="9809646at2"/>
<feature type="transmembrane region" description="Helical" evidence="10">
    <location>
        <begin position="135"/>
        <end position="159"/>
    </location>
</feature>
<dbReference type="GO" id="GO:0005385">
    <property type="term" value="F:zinc ion transmembrane transporter activity"/>
    <property type="evidence" value="ECO:0007669"/>
    <property type="project" value="TreeGrafter"/>
</dbReference>
<comment type="similarity">
    <text evidence="2">Belongs to the cation diffusion facilitator (CDF) transporter (TC 2.A.4) family. SLC30A subfamily.</text>
</comment>
<feature type="region of interest" description="Disordered" evidence="9">
    <location>
        <begin position="1"/>
        <end position="25"/>
    </location>
</feature>
<dbReference type="Proteomes" id="UP000012488">
    <property type="component" value="Chromosome"/>
</dbReference>
<dbReference type="SUPFAM" id="SSF160240">
    <property type="entry name" value="Cation efflux protein cytoplasmic domain-like"/>
    <property type="match status" value="1"/>
</dbReference>
<protein>
    <submittedName>
        <fullName evidence="13">Cation transporter</fullName>
    </submittedName>
</protein>